<evidence type="ECO:0000313" key="2">
    <source>
        <dbReference type="EMBL" id="HGI74961.1"/>
    </source>
</evidence>
<organism evidence="2">
    <name type="scientific">Candidatus Caldatribacterium californiense</name>
    <dbReference type="NCBI Taxonomy" id="1454726"/>
    <lineage>
        <taxon>Bacteria</taxon>
        <taxon>Pseudomonadati</taxon>
        <taxon>Atribacterota</taxon>
        <taxon>Atribacteria</taxon>
        <taxon>Atribacterales</taxon>
        <taxon>Candidatus Caldatribacteriaceae</taxon>
        <taxon>Candidatus Caldatribacterium</taxon>
    </lineage>
</organism>
<accession>A0A7V3YLT9</accession>
<keyword evidence="1" id="KW-1133">Transmembrane helix</keyword>
<name>A0A7V3YLT9_9BACT</name>
<sequence length="482" mass="52503">MEKQTQYFGCLDIFQKFKYRNFNPFLMGKKKWSEVDVSYSGRNARRLVLRSHVNFPLPHLLAAILCVAAVVVASVFSFPLSRTRSPPSASSKVTLTAFGQSPNDPTYTIDVVGGENFRILADTYVRFFIDSTGKVGIGTATPAYQLDVNGGIRASGLDVSGTIRALDVYAAGGQNLVIGDDTYLTDIDVANTVGLYGLQDSTRAGIKLGSGGPTLHGYNGNLGIGTTTPSKTLSVVGDLLLSGGGRTICGDADARLNIYHNRDADASRTWIELWGGDPSRAGELTLGSNYISFRTGDTGAGSIGNVAMTLDNAGRLRDMRAILPPTSISGFTFENFGGIFPAVVCASSSRPWGNDPGWKDWTDWPYPTGRAITYLPSGGWWEQGLRGVQGSQAYWFFIGKAPASTLYFYVGYVDDYVDVYVKDVTTGAVLTLVDTDGYGDKQITNSMTLTQDHEYIIFVYWEDTGYDETLQFQFWFGGTKYF</sequence>
<dbReference type="AlphaFoldDB" id="A0A7V3YLT9"/>
<evidence type="ECO:0000256" key="1">
    <source>
        <dbReference type="SAM" id="Phobius"/>
    </source>
</evidence>
<gene>
    <name evidence="2" type="ORF">ENU96_04725</name>
</gene>
<keyword evidence="1" id="KW-0812">Transmembrane</keyword>
<dbReference type="EMBL" id="DTEN01000192">
    <property type="protein sequence ID" value="HGI74961.1"/>
    <property type="molecule type" value="Genomic_DNA"/>
</dbReference>
<keyword evidence="1" id="KW-0472">Membrane</keyword>
<reference evidence="2" key="1">
    <citation type="journal article" date="2020" name="mSystems">
        <title>Genome- and Community-Level Interaction Insights into Carbon Utilization and Element Cycling Functions of Hydrothermarchaeota in Hydrothermal Sediment.</title>
        <authorList>
            <person name="Zhou Z."/>
            <person name="Liu Y."/>
            <person name="Xu W."/>
            <person name="Pan J."/>
            <person name="Luo Z.H."/>
            <person name="Li M."/>
        </authorList>
    </citation>
    <scope>NUCLEOTIDE SEQUENCE [LARGE SCALE GENOMIC DNA]</scope>
    <source>
        <strain evidence="2">SpSt-716</strain>
    </source>
</reference>
<proteinExistence type="predicted"/>
<protein>
    <submittedName>
        <fullName evidence="2">Uncharacterized protein</fullName>
    </submittedName>
</protein>
<feature type="transmembrane region" description="Helical" evidence="1">
    <location>
        <begin position="60"/>
        <end position="80"/>
    </location>
</feature>
<comment type="caution">
    <text evidence="2">The sequence shown here is derived from an EMBL/GenBank/DDBJ whole genome shotgun (WGS) entry which is preliminary data.</text>
</comment>